<protein>
    <submittedName>
        <fullName evidence="1">Uncharacterized protein</fullName>
    </submittedName>
</protein>
<organism evidence="1 2">
    <name type="scientific">Cichorium intybus</name>
    <name type="common">Chicory</name>
    <dbReference type="NCBI Taxonomy" id="13427"/>
    <lineage>
        <taxon>Eukaryota</taxon>
        <taxon>Viridiplantae</taxon>
        <taxon>Streptophyta</taxon>
        <taxon>Embryophyta</taxon>
        <taxon>Tracheophyta</taxon>
        <taxon>Spermatophyta</taxon>
        <taxon>Magnoliopsida</taxon>
        <taxon>eudicotyledons</taxon>
        <taxon>Gunneridae</taxon>
        <taxon>Pentapetalae</taxon>
        <taxon>asterids</taxon>
        <taxon>campanulids</taxon>
        <taxon>Asterales</taxon>
        <taxon>Asteraceae</taxon>
        <taxon>Cichorioideae</taxon>
        <taxon>Cichorieae</taxon>
        <taxon>Cichoriinae</taxon>
        <taxon>Cichorium</taxon>
    </lineage>
</organism>
<keyword evidence="2" id="KW-1185">Reference proteome</keyword>
<accession>A0ACB9BGB4</accession>
<gene>
    <name evidence="1" type="ORF">L2E82_32111</name>
</gene>
<reference evidence="1 2" key="2">
    <citation type="journal article" date="2022" name="Mol. Ecol. Resour.">
        <title>The genomes of chicory, endive, great burdock and yacon provide insights into Asteraceae paleo-polyploidization history and plant inulin production.</title>
        <authorList>
            <person name="Fan W."/>
            <person name="Wang S."/>
            <person name="Wang H."/>
            <person name="Wang A."/>
            <person name="Jiang F."/>
            <person name="Liu H."/>
            <person name="Zhao H."/>
            <person name="Xu D."/>
            <person name="Zhang Y."/>
        </authorList>
    </citation>
    <scope>NUCLEOTIDE SEQUENCE [LARGE SCALE GENOMIC DNA]</scope>
    <source>
        <strain evidence="2">cv. Punajuju</strain>
        <tissue evidence="1">Leaves</tissue>
    </source>
</reference>
<sequence>MQEKRFLAKKKQMERGASSSESMKVPKATWMSDGNTWHGTWFSGEEDHSRDNHTGIIQLIPGPKCTYKTENDPEDLIDTQNIDTRLPMQVYVSRERRPEFDHNKKAGAMNALVRASAIMPNESVTLNLDS</sequence>
<dbReference type="Proteomes" id="UP001055811">
    <property type="component" value="Linkage Group LG06"/>
</dbReference>
<dbReference type="EMBL" id="CM042014">
    <property type="protein sequence ID" value="KAI3721107.1"/>
    <property type="molecule type" value="Genomic_DNA"/>
</dbReference>
<evidence type="ECO:0000313" key="1">
    <source>
        <dbReference type="EMBL" id="KAI3721107.1"/>
    </source>
</evidence>
<proteinExistence type="predicted"/>
<evidence type="ECO:0000313" key="2">
    <source>
        <dbReference type="Proteomes" id="UP001055811"/>
    </source>
</evidence>
<reference evidence="2" key="1">
    <citation type="journal article" date="2022" name="Mol. Ecol. Resour.">
        <title>The genomes of chicory, endive, great burdock and yacon provide insights into Asteraceae palaeo-polyploidization history and plant inulin production.</title>
        <authorList>
            <person name="Fan W."/>
            <person name="Wang S."/>
            <person name="Wang H."/>
            <person name="Wang A."/>
            <person name="Jiang F."/>
            <person name="Liu H."/>
            <person name="Zhao H."/>
            <person name="Xu D."/>
            <person name="Zhang Y."/>
        </authorList>
    </citation>
    <scope>NUCLEOTIDE SEQUENCE [LARGE SCALE GENOMIC DNA]</scope>
    <source>
        <strain evidence="2">cv. Punajuju</strain>
    </source>
</reference>
<name>A0ACB9BGB4_CICIN</name>
<comment type="caution">
    <text evidence="1">The sequence shown here is derived from an EMBL/GenBank/DDBJ whole genome shotgun (WGS) entry which is preliminary data.</text>
</comment>